<evidence type="ECO:0000313" key="1">
    <source>
        <dbReference type="EMBL" id="KAK8055058.1"/>
    </source>
</evidence>
<name>A0ABR1U857_9PEZI</name>
<proteinExistence type="predicted"/>
<organism evidence="1 2">
    <name type="scientific">Apiospora rasikravindrae</name>
    <dbReference type="NCBI Taxonomy" id="990691"/>
    <lineage>
        <taxon>Eukaryota</taxon>
        <taxon>Fungi</taxon>
        <taxon>Dikarya</taxon>
        <taxon>Ascomycota</taxon>
        <taxon>Pezizomycotina</taxon>
        <taxon>Sordariomycetes</taxon>
        <taxon>Xylariomycetidae</taxon>
        <taxon>Amphisphaeriales</taxon>
        <taxon>Apiosporaceae</taxon>
        <taxon>Apiospora</taxon>
    </lineage>
</organism>
<keyword evidence="2" id="KW-1185">Reference proteome</keyword>
<accession>A0ABR1U857</accession>
<evidence type="ECO:0000313" key="2">
    <source>
        <dbReference type="Proteomes" id="UP001444661"/>
    </source>
</evidence>
<gene>
    <name evidence="1" type="ORF">PG993_000285</name>
</gene>
<dbReference type="Proteomes" id="UP001444661">
    <property type="component" value="Unassembled WGS sequence"/>
</dbReference>
<sequence>MRLTPHAPKTVKLSAGSCVSAVFLYDIGNSPLHNSTHACMSCSRMATMIYPSCDAAALGPLPHAGEGEVPVRRAAPVLALYLQAVAARKLYQVPNVL</sequence>
<comment type="caution">
    <text evidence="1">The sequence shown here is derived from an EMBL/GenBank/DDBJ whole genome shotgun (WGS) entry which is preliminary data.</text>
</comment>
<protein>
    <submittedName>
        <fullName evidence="1">Uncharacterized protein</fullName>
    </submittedName>
</protein>
<dbReference type="EMBL" id="JAQQWK010000001">
    <property type="protein sequence ID" value="KAK8055058.1"/>
    <property type="molecule type" value="Genomic_DNA"/>
</dbReference>
<reference evidence="1 2" key="1">
    <citation type="submission" date="2023-01" db="EMBL/GenBank/DDBJ databases">
        <title>Analysis of 21 Apiospora genomes using comparative genomics revels a genus with tremendous synthesis potential of carbohydrate active enzymes and secondary metabolites.</title>
        <authorList>
            <person name="Sorensen T."/>
        </authorList>
    </citation>
    <scope>NUCLEOTIDE SEQUENCE [LARGE SCALE GENOMIC DNA]</scope>
    <source>
        <strain evidence="1 2">CBS 33761</strain>
    </source>
</reference>